<protein>
    <submittedName>
        <fullName evidence="1">Uncharacterized protein</fullName>
    </submittedName>
</protein>
<name>A0ACB9K486_9ASTR</name>
<dbReference type="EMBL" id="CM042018">
    <property type="protein sequence ID" value="KAI3827005.1"/>
    <property type="molecule type" value="Genomic_DNA"/>
</dbReference>
<evidence type="ECO:0000313" key="2">
    <source>
        <dbReference type="Proteomes" id="UP001056120"/>
    </source>
</evidence>
<accession>A0ACB9K486</accession>
<proteinExistence type="predicted"/>
<reference evidence="1 2" key="2">
    <citation type="journal article" date="2022" name="Mol. Ecol. Resour.">
        <title>The genomes of chicory, endive, great burdock and yacon provide insights into Asteraceae paleo-polyploidization history and plant inulin production.</title>
        <authorList>
            <person name="Fan W."/>
            <person name="Wang S."/>
            <person name="Wang H."/>
            <person name="Wang A."/>
            <person name="Jiang F."/>
            <person name="Liu H."/>
            <person name="Zhao H."/>
            <person name="Xu D."/>
            <person name="Zhang Y."/>
        </authorList>
    </citation>
    <scope>NUCLEOTIDE SEQUENCE [LARGE SCALE GENOMIC DNA]</scope>
    <source>
        <strain evidence="2">cv. Yunnan</strain>
        <tissue evidence="1">Leaves</tissue>
    </source>
</reference>
<dbReference type="Proteomes" id="UP001056120">
    <property type="component" value="Linkage Group LG01"/>
</dbReference>
<sequence>MQPESFKHVQNSASFAEIVKRKQFKEDTETESGAPIVILYEEDCRKLDDNSRILMGSVWDINCFENLNALVEKEGFFEVEIKYMGGAWIWMGFESEEVALKFKENEELNVFFKVIRTVDEEFVLDEKIVWLELSGLPLFAWTEKAFLKIVGEWGEVLFVDDVKDEAMSIGQVCVRTKVGLHQLEKRKVMVKGKSLCHGH</sequence>
<comment type="caution">
    <text evidence="1">The sequence shown here is derived from an EMBL/GenBank/DDBJ whole genome shotgun (WGS) entry which is preliminary data.</text>
</comment>
<keyword evidence="2" id="KW-1185">Reference proteome</keyword>
<gene>
    <name evidence="1" type="ORF">L1987_01066</name>
</gene>
<organism evidence="1 2">
    <name type="scientific">Smallanthus sonchifolius</name>
    <dbReference type="NCBI Taxonomy" id="185202"/>
    <lineage>
        <taxon>Eukaryota</taxon>
        <taxon>Viridiplantae</taxon>
        <taxon>Streptophyta</taxon>
        <taxon>Embryophyta</taxon>
        <taxon>Tracheophyta</taxon>
        <taxon>Spermatophyta</taxon>
        <taxon>Magnoliopsida</taxon>
        <taxon>eudicotyledons</taxon>
        <taxon>Gunneridae</taxon>
        <taxon>Pentapetalae</taxon>
        <taxon>asterids</taxon>
        <taxon>campanulids</taxon>
        <taxon>Asterales</taxon>
        <taxon>Asteraceae</taxon>
        <taxon>Asteroideae</taxon>
        <taxon>Heliantheae alliance</taxon>
        <taxon>Millerieae</taxon>
        <taxon>Smallanthus</taxon>
    </lineage>
</organism>
<reference evidence="2" key="1">
    <citation type="journal article" date="2022" name="Mol. Ecol. Resour.">
        <title>The genomes of chicory, endive, great burdock and yacon provide insights into Asteraceae palaeo-polyploidization history and plant inulin production.</title>
        <authorList>
            <person name="Fan W."/>
            <person name="Wang S."/>
            <person name="Wang H."/>
            <person name="Wang A."/>
            <person name="Jiang F."/>
            <person name="Liu H."/>
            <person name="Zhao H."/>
            <person name="Xu D."/>
            <person name="Zhang Y."/>
        </authorList>
    </citation>
    <scope>NUCLEOTIDE SEQUENCE [LARGE SCALE GENOMIC DNA]</scope>
    <source>
        <strain evidence="2">cv. Yunnan</strain>
    </source>
</reference>
<evidence type="ECO:0000313" key="1">
    <source>
        <dbReference type="EMBL" id="KAI3827005.1"/>
    </source>
</evidence>